<reference evidence="2" key="1">
    <citation type="submission" date="2022-11" db="UniProtKB">
        <authorList>
            <consortium name="WormBaseParasite"/>
        </authorList>
    </citation>
    <scope>IDENTIFICATION</scope>
</reference>
<dbReference type="WBParaSite" id="JU765_v2.g263.t1">
    <property type="protein sequence ID" value="JU765_v2.g263.t1"/>
    <property type="gene ID" value="JU765_v2.g263"/>
</dbReference>
<protein>
    <submittedName>
        <fullName evidence="2">Prefoldin subunit 5</fullName>
    </submittedName>
</protein>
<organism evidence="1 2">
    <name type="scientific">Panagrolaimus sp. JU765</name>
    <dbReference type="NCBI Taxonomy" id="591449"/>
    <lineage>
        <taxon>Eukaryota</taxon>
        <taxon>Metazoa</taxon>
        <taxon>Ecdysozoa</taxon>
        <taxon>Nematoda</taxon>
        <taxon>Chromadorea</taxon>
        <taxon>Rhabditida</taxon>
        <taxon>Tylenchina</taxon>
        <taxon>Panagrolaimomorpha</taxon>
        <taxon>Panagrolaimoidea</taxon>
        <taxon>Panagrolaimidae</taxon>
        <taxon>Panagrolaimus</taxon>
    </lineage>
</organism>
<evidence type="ECO:0000313" key="2">
    <source>
        <dbReference type="WBParaSite" id="JU765_v2.g263.t1"/>
    </source>
</evidence>
<dbReference type="Proteomes" id="UP000887576">
    <property type="component" value="Unplaced"/>
</dbReference>
<sequence length="182" mass="20811">MFLFLDMLSSFIRRYSTLPFRQKMRAKIFFINFYDMTTMTLEDLGKLPPQQLLTLTRQVEAEIQFFVSSLKDLKTAVASFQRSEDAVRETAKCGDDKPGLVPLTDTIFARAKLAKAEKFLIDIGTNYYVEMTAEEAQNMFARKRSFVEKQIKTIEDLLKDKQIILAVAKDALKTKAIQASAS</sequence>
<proteinExistence type="predicted"/>
<name>A0AC34R1U2_9BILA</name>
<accession>A0AC34R1U2</accession>
<evidence type="ECO:0000313" key="1">
    <source>
        <dbReference type="Proteomes" id="UP000887576"/>
    </source>
</evidence>